<keyword evidence="1" id="KW-0472">Membrane</keyword>
<keyword evidence="1" id="KW-1133">Transmembrane helix</keyword>
<protein>
    <submittedName>
        <fullName evidence="2">PIR Superfamily Protein</fullName>
    </submittedName>
</protein>
<evidence type="ECO:0000313" key="2">
    <source>
        <dbReference type="EMBL" id="SBS92870.1"/>
    </source>
</evidence>
<sequence length="335" mass="39969">MYLTFDYSLSILNSNVFYEKLDKSVDAIIYDNEDFWNGFIKQSCINKIRIFNNILNALHYVAYLNKDDGVFFNERWNYLYFWIGTKALENVTQDCPFSNVISILKSVKKRINEIPYKYNIENISEKEFNDLKVVYDYFVNYTSIQFNHSAPDSDCTQEYKKYVDSSFDAYVKLKEECRQNGQKDYCKYFNHFIEKNNYENLQKVTCNGKKPPLSVEEHRKQHLPDAHPEVELEGGIQIENDGTEMHTRGISTSEMSDNMMSTYFPFLGIFSILFLLYNYIPFRTWLHNFLPKKEIIRHDLYEDESEELLENEYESSDRNSQYNRHDINYHSIVNS</sequence>
<dbReference type="Pfam" id="PF05795">
    <property type="entry name" value="Plasmodium_Vir"/>
    <property type="match status" value="2"/>
</dbReference>
<reference evidence="3" key="1">
    <citation type="submission" date="2016-05" db="EMBL/GenBank/DDBJ databases">
        <authorList>
            <person name="Naeem Raeece"/>
        </authorList>
    </citation>
    <scope>NUCLEOTIDE SEQUENCE [LARGE SCALE GENOMIC DNA]</scope>
</reference>
<accession>A0A1A8WL38</accession>
<dbReference type="AlphaFoldDB" id="A0A1A8WL38"/>
<proteinExistence type="predicted"/>
<evidence type="ECO:0000256" key="1">
    <source>
        <dbReference type="SAM" id="Phobius"/>
    </source>
</evidence>
<gene>
    <name evidence="2" type="ORF">POVCU2_0077110</name>
</gene>
<organism evidence="2 3">
    <name type="scientific">Plasmodium ovale curtisi</name>
    <dbReference type="NCBI Taxonomy" id="864141"/>
    <lineage>
        <taxon>Eukaryota</taxon>
        <taxon>Sar</taxon>
        <taxon>Alveolata</taxon>
        <taxon>Apicomplexa</taxon>
        <taxon>Aconoidasida</taxon>
        <taxon>Haemosporida</taxon>
        <taxon>Plasmodiidae</taxon>
        <taxon>Plasmodium</taxon>
        <taxon>Plasmodium (Plasmodium)</taxon>
    </lineage>
</organism>
<dbReference type="InterPro" id="IPR008780">
    <property type="entry name" value="Plasmodium_Vir"/>
</dbReference>
<feature type="transmembrane region" description="Helical" evidence="1">
    <location>
        <begin position="263"/>
        <end position="280"/>
    </location>
</feature>
<dbReference type="EMBL" id="FLQU01001404">
    <property type="protein sequence ID" value="SBS92870.1"/>
    <property type="molecule type" value="Genomic_DNA"/>
</dbReference>
<keyword evidence="1" id="KW-0812">Transmembrane</keyword>
<name>A0A1A8WL38_PLAOA</name>
<dbReference type="Proteomes" id="UP000078560">
    <property type="component" value="Unassembled WGS sequence"/>
</dbReference>
<evidence type="ECO:0000313" key="3">
    <source>
        <dbReference type="Proteomes" id="UP000078560"/>
    </source>
</evidence>